<evidence type="ECO:0000313" key="1">
    <source>
        <dbReference type="EMBL" id="GLI55060.1"/>
    </source>
</evidence>
<dbReference type="Gene3D" id="3.30.450.410">
    <property type="match status" value="1"/>
</dbReference>
<evidence type="ECO:0000313" key="2">
    <source>
        <dbReference type="Proteomes" id="UP001144471"/>
    </source>
</evidence>
<gene>
    <name evidence="1" type="ORF">PM10SUCC1_05750</name>
</gene>
<evidence type="ECO:0008006" key="3">
    <source>
        <dbReference type="Google" id="ProtNLM"/>
    </source>
</evidence>
<dbReference type="EMBL" id="BSDY01000002">
    <property type="protein sequence ID" value="GLI55060.1"/>
    <property type="molecule type" value="Genomic_DNA"/>
</dbReference>
<organism evidence="1 2">
    <name type="scientific">Propionigenium maris DSM 9537</name>
    <dbReference type="NCBI Taxonomy" id="1123000"/>
    <lineage>
        <taxon>Bacteria</taxon>
        <taxon>Fusobacteriati</taxon>
        <taxon>Fusobacteriota</taxon>
        <taxon>Fusobacteriia</taxon>
        <taxon>Fusobacteriales</taxon>
        <taxon>Fusobacteriaceae</taxon>
        <taxon>Propionigenium</taxon>
    </lineage>
</organism>
<name>A0A9W6GJ13_9FUSO</name>
<reference evidence="1" key="1">
    <citation type="submission" date="2022-12" db="EMBL/GenBank/DDBJ databases">
        <title>Reference genome sequencing for broad-spectrum identification of bacterial and archaeal isolates by mass spectrometry.</title>
        <authorList>
            <person name="Sekiguchi Y."/>
            <person name="Tourlousse D.M."/>
        </authorList>
    </citation>
    <scope>NUCLEOTIDE SEQUENCE</scope>
    <source>
        <strain evidence="1">10succ1</strain>
    </source>
</reference>
<dbReference type="InterPro" id="IPR053717">
    <property type="entry name" value="MerB_lyase_sf"/>
</dbReference>
<dbReference type="NCBIfam" id="NF040728">
    <property type="entry name" value="MerB_rel_SaoL"/>
    <property type="match status" value="1"/>
</dbReference>
<dbReference type="Pfam" id="PF03243">
    <property type="entry name" value="MerB"/>
    <property type="match status" value="1"/>
</dbReference>
<comment type="caution">
    <text evidence="1">The sequence shown here is derived from an EMBL/GenBank/DDBJ whole genome shotgun (WGS) entry which is preliminary data.</text>
</comment>
<dbReference type="AlphaFoldDB" id="A0A9W6GJ13"/>
<dbReference type="InterPro" id="IPR004927">
    <property type="entry name" value="MerB"/>
</dbReference>
<keyword evidence="2" id="KW-1185">Reference proteome</keyword>
<accession>A0A9W6GJ13</accession>
<dbReference type="SUPFAM" id="SSF160387">
    <property type="entry name" value="NosL/MerB-like"/>
    <property type="match status" value="1"/>
</dbReference>
<protein>
    <recommendedName>
        <fullName evidence="3">Alkylmercury lyase</fullName>
    </recommendedName>
</protein>
<sequence length="173" mass="20244">MYTKQEFLELEFEDYTSEELYLEGRYKDLESRYQNIRLFIMESVIASKTSLKDIKSKLINKYPDIDDILIEMQKRGVFVADDDVKFIYPVSALPTPHRVKRRDGKEFYSMCAIDSIGTHFTFHQDVEINSRCCETGEDINLKLSNGNLVSYFPEDLHILHVDLNNHTNWAGDC</sequence>
<dbReference type="Proteomes" id="UP001144471">
    <property type="component" value="Unassembled WGS sequence"/>
</dbReference>
<dbReference type="GO" id="GO:0018836">
    <property type="term" value="F:alkylmercury lyase activity"/>
    <property type="evidence" value="ECO:0007669"/>
    <property type="project" value="InterPro"/>
</dbReference>
<proteinExistence type="predicted"/>